<dbReference type="KEGG" id="spu:754884"/>
<keyword evidence="7 9" id="KW-0472">Membrane</keyword>
<dbReference type="FunFam" id="1.20.58.60:FF:000157">
    <property type="entry name" value="Nesprin-1 isoform 1"/>
    <property type="match status" value="1"/>
</dbReference>
<keyword evidence="14" id="KW-1185">Reference proteome</keyword>
<dbReference type="SMART" id="SM00150">
    <property type="entry name" value="SPEC"/>
    <property type="match status" value="17"/>
</dbReference>
<evidence type="ECO:0000256" key="3">
    <source>
        <dbReference type="ARBA" id="ARBA00022553"/>
    </source>
</evidence>
<dbReference type="PROSITE" id="PS51049">
    <property type="entry name" value="KASH"/>
    <property type="match status" value="1"/>
</dbReference>
<dbReference type="OrthoDB" id="18853at2759"/>
<keyword evidence="6" id="KW-1133">Transmembrane helix</keyword>
<sequence length="2597" mass="299020">MLSSPITPKRRTLVPLGNKLEEELSAHQVLVKSVARRGAKRRSPSDNNEESKGIPLDLETDHELAEHRSKWEEISRQVAEKNRQLNASLEYIRPQDTPFVHHLPARRNLQLDVLNHDGKQEEDLKTSLDALNQCWAKMETQVSDQQSRLEQAYEFQTCYQDALQAVSGWLDGVQLKLFSEDWSKDTETQLKEHAALQEELKAFQDQLVHMNEACHLVQAETGARSKQLMQQSLDDVNQRLTTLETEARQREQQLVEKNRQFQGFQRDLQSFQLWLTGAKEQLNIPPINVSGASIEDNININKEERLKFQVLESEASRREMKYKDLVQKGEDLLALDPHLPAIAHDIATLQINWEELQRLLGNRRNQLNTAKILQEQYHKILKDYMEFLETAEKKLQNKTLSATDVDDLHHQLQKHKEFFSDLDTHHILIESIAQKADPFTQQLFHAQRSELDRRSQAIMAQATERGQTLEALVSDWRDLQASLRELSSWLGHVEAQVPSGINDATQDNVQKAIHKYQAMEGLLEGRQSSLRQVDSGAQALLRNLTSPQLEKQLALLRDQWSSVNQRVRHDLSSWTALLKEWRMFEQESIELIPWLRHVTDHMASLKDKDHTQKPISEQLEEFSKLQKDIEIHTPQKVSTCTHGNHLLKLKQLNTSPIREKLSSIESHWTDIQNELPQLQEDLHQSQMELLPSRQALNELMLWMDSLESALDSYNHKVYISSGDVKDTLQVYKGYKVDLSCHLLTVEFVNQSILQMSQDIESRRGDKTDFAEKLGTMNQRWQALNGRVGEETKVLELLLQRWKSFSKQVSDTNNTLKEQEDKVKLFDGPIGREASVKEALRICQAIEEHIKSKSSDLHQLKATAHSLTSDQESIKQTLQPLVNRQSALQRLVKHLKADQVTALEQWSLYQETLTVVQQALCKAEYALSRGNVIMGTVESLQVQTTKLRELLPLKEVQAELKSSISQLNTLCKLGDRLQKTCIPEISEDLDKTVQNLSSRWSKAEDELRSNINLFEKAMLLWQQFEDKHSENEQFLEDKETLSKLCIQGAREDEKVLVGMEKVEGATEEEMEQERINRCKKCQEILVDVDAYPVAAGLGSLVSQLIRYMDSSTSSNITSRTKVLQQRLDTLQQSLQRHIKAEEIDIQNQKQFREKTKSLLDWLEEVKDTLNIEEPNRSSDEHTIKDRMDRLKLLLVDFTENQPHVNALNEIGYRISLDRHNSGHLATLNDWWNKLYTRLSEKYRNLQGVLLQQQNFAQKCKSWMKFLADTEQSLAVDIAGSYDELLDQQKVYELFEADIFNRQQILFSIISDGQRMIHDGEVDDPDEFHTKLAQLSDQWQSVIRRASQRKEIIDRNIRDWQSYRTSLAKMNEWFRDMEAEVTGYRITTAPLQALRGLHEQTKMTQKLVSVQEGSYLSLNEAGKSLLRNSDRMAGDDLRNQLMEIQNRWHWLTSRLRKQDNKLTEILGRWEEGESIIDDLQAWLRGAHSMLDKPLPTQYEELQRELQRCKETENGFGNTKGKLEILYQRESQLCPSVSPDDMSVLHERIILLTKQLDEVHHQVCQRKQRITDKLNEWIAFTERYKEFSDWLTEMEMKVSQNGENSIEDLLQRLQGEYQDEIQQAYPNKKHLEGVGARLIPASNEARASDIEYKLAKLNDRWMRLMELVEARVKKLKDTLTAVQQLEQDMSNLREWLSRVERELNTPLTYETCHMLEIETKQKFHEELHKDITRHSSGVASVLNLCEVLLHDQDACSTDADCEAIRTATQTLDQRWHNICTLSAERKMRIEETWRLWQKFKEDYERFADWLEKSEQAIAAPNTSCTPYIIIKEEIKKYEAFQRKVHENLAQLEMLNKQYRRLAREGRTDGANQLRGLVHTANDRWDALARRCCSVLRRLRSQQGLRDEFEGTRESMVVWLTEMDLQLTNIEHFSQSDISTKTKQMKAFQHEIELNQSRLDEIDGYARNLMQRCDANDAAQIQEEMDDLRGYADEVFARVSKFQRKLERITATEGDSSAIPFDYFMVGNTKFSSTDSSDEEDNEGEPMSESDNDEILPTHLSPSRVHRRPYDARARSRGSSATRSASPGPSEYVSGRITPASGVSSLDWDEYMTTNADGEPDVRWGKNKHRGGEPIDVLYAQQLIDSCTSQLEEAENMVTCKTPIGPDVDKIKTAFETVAENCKSCIAAVKKMAPQLNDHPVLARQVSGLVGRWEVLQGELMEKGAILRHNYQTWQQYDNDLNNLTMWLDQAETTLSSQDNSGDIGDLEGIIRMYTDFMLGLSARRTIAYSVNLCSQQFVDPDTPQGQELSYRLQVMNRRWEGVCAKAADWQKKLQMAIVQCEEFHQTTKDLESRLNEIETIMTENEPIDFNADPEILNNQYRIFASFRQELEEMIPRMSSLKDTADQLLIDVDSPDCRATRETLHLIAKKSSSLLQKCNDNLELLETKVDPSQFQLDRGVYESPIQPRSVMLLGAMGEVSSDFTSPIPGRSSTPIYSIRHYADATTNTLAGRQAAAAAAVAAAAERSPDTAGAPVLTGQGGRAFLSRAVRAALPLHLLMLLLLGVACFIPMTEEDYSCTLTNNFARSLHPMLRYTNGPPPI</sequence>
<comment type="similarity">
    <text evidence="2">Belongs to the nesprin family.</text>
</comment>
<keyword evidence="5" id="KW-0677">Repeat</keyword>
<feature type="coiled-coil region" evidence="10">
    <location>
        <begin position="186"/>
        <end position="260"/>
    </location>
</feature>
<feature type="region of interest" description="Disordered" evidence="11">
    <location>
        <begin position="35"/>
        <end position="59"/>
    </location>
</feature>
<dbReference type="Proteomes" id="UP000007110">
    <property type="component" value="Unassembled WGS sequence"/>
</dbReference>
<evidence type="ECO:0000259" key="12">
    <source>
        <dbReference type="PROSITE" id="PS51049"/>
    </source>
</evidence>
<feature type="coiled-coil region" evidence="10">
    <location>
        <begin position="1834"/>
        <end position="1861"/>
    </location>
</feature>
<evidence type="ECO:0000256" key="5">
    <source>
        <dbReference type="ARBA" id="ARBA00022737"/>
    </source>
</evidence>
<dbReference type="InParanoid" id="A0A7M7PT04"/>
<reference evidence="14" key="1">
    <citation type="submission" date="2015-02" db="EMBL/GenBank/DDBJ databases">
        <title>Genome sequencing for Strongylocentrotus purpuratus.</title>
        <authorList>
            <person name="Murali S."/>
            <person name="Liu Y."/>
            <person name="Vee V."/>
            <person name="English A."/>
            <person name="Wang M."/>
            <person name="Skinner E."/>
            <person name="Han Y."/>
            <person name="Muzny D.M."/>
            <person name="Worley K.C."/>
            <person name="Gibbs R.A."/>
        </authorList>
    </citation>
    <scope>NUCLEOTIDE SEQUENCE</scope>
</reference>
<evidence type="ECO:0000256" key="10">
    <source>
        <dbReference type="SAM" id="Coils"/>
    </source>
</evidence>
<evidence type="ECO:0000256" key="2">
    <source>
        <dbReference type="ARBA" id="ARBA00008619"/>
    </source>
</evidence>
<feature type="compositionally biased region" description="Acidic residues" evidence="11">
    <location>
        <begin position="2032"/>
        <end position="2050"/>
    </location>
</feature>
<feature type="compositionally biased region" description="Low complexity" evidence="11">
    <location>
        <begin position="2073"/>
        <end position="2086"/>
    </location>
</feature>
<keyword evidence="8" id="KW-0539">Nucleus</keyword>
<name>A0A7M7PT04_STRPU</name>
<proteinExistence type="inferred from homology"/>
<dbReference type="GeneID" id="754884"/>
<evidence type="ECO:0000256" key="8">
    <source>
        <dbReference type="ARBA" id="ARBA00023242"/>
    </source>
</evidence>
<dbReference type="SMART" id="SM01249">
    <property type="entry name" value="KASH"/>
    <property type="match status" value="1"/>
</dbReference>
<keyword evidence="3" id="KW-0597">Phosphoprotein</keyword>
<dbReference type="GO" id="GO:0031965">
    <property type="term" value="C:nuclear membrane"/>
    <property type="evidence" value="ECO:0007669"/>
    <property type="project" value="UniProtKB-SubCell"/>
</dbReference>
<dbReference type="InterPro" id="IPR002017">
    <property type="entry name" value="Spectrin_repeat"/>
</dbReference>
<feature type="topological domain" description="Perinuclear space" evidence="9">
    <location>
        <begin position="2568"/>
        <end position="2597"/>
    </location>
</feature>
<evidence type="ECO:0000313" key="14">
    <source>
        <dbReference type="Proteomes" id="UP000007110"/>
    </source>
</evidence>
<reference evidence="13" key="2">
    <citation type="submission" date="2021-01" db="UniProtKB">
        <authorList>
            <consortium name="EnsemblMetazoa"/>
        </authorList>
    </citation>
    <scope>IDENTIFICATION</scope>
</reference>
<dbReference type="CDD" id="cd00176">
    <property type="entry name" value="SPEC"/>
    <property type="match status" value="9"/>
</dbReference>
<evidence type="ECO:0000313" key="13">
    <source>
        <dbReference type="EnsemblMetazoa" id="XP_030855587"/>
    </source>
</evidence>
<protein>
    <recommendedName>
        <fullName evidence="12">KASH domain-containing protein</fullName>
    </recommendedName>
</protein>
<dbReference type="FunFam" id="1.20.58.60:FF:000126">
    <property type="entry name" value="Spectrin repeat containing, nuclear envelope 1a"/>
    <property type="match status" value="1"/>
</dbReference>
<accession>A0A7M7PT04</accession>
<dbReference type="Pfam" id="PF10541">
    <property type="entry name" value="KASH"/>
    <property type="match status" value="1"/>
</dbReference>
<dbReference type="RefSeq" id="XP_030855587.1">
    <property type="nucleotide sequence ID" value="XM_030999727.1"/>
</dbReference>
<feature type="topological domain" description="Cytoplasmic" evidence="9">
    <location>
        <begin position="1"/>
        <end position="2546"/>
    </location>
</feature>
<evidence type="ECO:0000256" key="6">
    <source>
        <dbReference type="ARBA" id="ARBA00022989"/>
    </source>
</evidence>
<dbReference type="InterPro" id="IPR018159">
    <property type="entry name" value="Spectrin/alpha-actinin"/>
</dbReference>
<dbReference type="FunFam" id="1.20.58.60:FF:000233">
    <property type="entry name" value="nesprin-1 isoform X9"/>
    <property type="match status" value="1"/>
</dbReference>
<dbReference type="SUPFAM" id="SSF46966">
    <property type="entry name" value="Spectrin repeat"/>
    <property type="match status" value="15"/>
</dbReference>
<dbReference type="Pfam" id="PF00435">
    <property type="entry name" value="Spectrin"/>
    <property type="match status" value="10"/>
</dbReference>
<keyword evidence="10" id="KW-0175">Coiled coil</keyword>
<organism evidence="13 14">
    <name type="scientific">Strongylocentrotus purpuratus</name>
    <name type="common">Purple sea urchin</name>
    <dbReference type="NCBI Taxonomy" id="7668"/>
    <lineage>
        <taxon>Eukaryota</taxon>
        <taxon>Metazoa</taxon>
        <taxon>Echinodermata</taxon>
        <taxon>Eleutherozoa</taxon>
        <taxon>Echinozoa</taxon>
        <taxon>Echinoidea</taxon>
        <taxon>Euechinoidea</taxon>
        <taxon>Echinacea</taxon>
        <taxon>Camarodonta</taxon>
        <taxon>Echinidea</taxon>
        <taxon>Strongylocentrotidae</taxon>
        <taxon>Strongylocentrotus</taxon>
    </lineage>
</organism>
<feature type="domain" description="KASH" evidence="12">
    <location>
        <begin position="2538"/>
        <end position="2597"/>
    </location>
</feature>
<dbReference type="OMA" id="KICQWIK"/>
<dbReference type="PANTHER" id="PTHR14514">
    <property type="entry name" value="PKA ANCHORING PROTEIN"/>
    <property type="match status" value="1"/>
</dbReference>
<evidence type="ECO:0000256" key="1">
    <source>
        <dbReference type="ARBA" id="ARBA00004126"/>
    </source>
</evidence>
<keyword evidence="4 9" id="KW-0812">Transmembrane</keyword>
<evidence type="ECO:0000256" key="9">
    <source>
        <dbReference type="PROSITE-ProRule" id="PRU00385"/>
    </source>
</evidence>
<evidence type="ECO:0000256" key="7">
    <source>
        <dbReference type="ARBA" id="ARBA00023136"/>
    </source>
</evidence>
<dbReference type="PANTHER" id="PTHR14514:SF7">
    <property type="entry name" value="KASH DOMAIN-CONTAINING PROTEIN"/>
    <property type="match status" value="1"/>
</dbReference>
<evidence type="ECO:0000256" key="4">
    <source>
        <dbReference type="ARBA" id="ARBA00022692"/>
    </source>
</evidence>
<dbReference type="InterPro" id="IPR012315">
    <property type="entry name" value="KASH"/>
</dbReference>
<feature type="coiled-coil region" evidence="10">
    <location>
        <begin position="1655"/>
        <end position="1699"/>
    </location>
</feature>
<feature type="region of interest" description="Disordered" evidence="11">
    <location>
        <begin position="2026"/>
        <end position="2095"/>
    </location>
</feature>
<comment type="subcellular location">
    <subcellularLocation>
        <location evidence="1">Nucleus membrane</location>
    </subcellularLocation>
</comment>
<dbReference type="EnsemblMetazoa" id="XM_030999727">
    <property type="protein sequence ID" value="XP_030855587"/>
    <property type="gene ID" value="LOC754884"/>
</dbReference>
<dbReference type="Gene3D" id="1.20.58.60">
    <property type="match status" value="14"/>
</dbReference>
<evidence type="ECO:0000256" key="11">
    <source>
        <dbReference type="SAM" id="MobiDB-lite"/>
    </source>
</evidence>